<dbReference type="InterPro" id="IPR013083">
    <property type="entry name" value="Znf_RING/FYVE/PHD"/>
</dbReference>
<keyword evidence="8" id="KW-1185">Reference proteome</keyword>
<dbReference type="PANTHER" id="PTHR45969:SF22">
    <property type="entry name" value="E3 UBIQUITIN-PROTEIN LIGASE RHA1B-LIKE"/>
    <property type="match status" value="1"/>
</dbReference>
<feature type="transmembrane region" description="Helical" evidence="5">
    <location>
        <begin position="12"/>
        <end position="37"/>
    </location>
</feature>
<evidence type="ECO:0000256" key="1">
    <source>
        <dbReference type="ARBA" id="ARBA00022723"/>
    </source>
</evidence>
<dbReference type="Pfam" id="PF13639">
    <property type="entry name" value="zf-RING_2"/>
    <property type="match status" value="1"/>
</dbReference>
<dbReference type="SMART" id="SM00184">
    <property type="entry name" value="RING"/>
    <property type="match status" value="1"/>
</dbReference>
<dbReference type="InterPro" id="IPR001841">
    <property type="entry name" value="Znf_RING"/>
</dbReference>
<reference evidence="7 8" key="1">
    <citation type="journal article" date="2024" name="G3 (Bethesda)">
        <title>Genome assembly of Hibiscus sabdariffa L. provides insights into metabolisms of medicinal natural products.</title>
        <authorList>
            <person name="Kim T."/>
        </authorList>
    </citation>
    <scope>NUCLEOTIDE SEQUENCE [LARGE SCALE GENOMIC DNA]</scope>
    <source>
        <strain evidence="7">TK-2024</strain>
        <tissue evidence="7">Old leaves</tissue>
    </source>
</reference>
<evidence type="ECO:0000256" key="2">
    <source>
        <dbReference type="ARBA" id="ARBA00022771"/>
    </source>
</evidence>
<keyword evidence="5" id="KW-0812">Transmembrane</keyword>
<evidence type="ECO:0000259" key="6">
    <source>
        <dbReference type="PROSITE" id="PS50089"/>
    </source>
</evidence>
<sequence>MVQRSDSIHFSQLLITTFLLLPLTFVPKLMLMAKYLVEKLHKLFQHHQDYDEIDIDYDYDYDYDYEERPLPSRVQVPFMAHVVSNLIKTELPAVEFSRSKLGASTGKQSWSPECVICLEGVKGSEEIRELGNCSHLYHIDCIDGWVDQGHGTCPLCGRKLLPCKATAAAADDDDKEVKGVYDPWRLERMAYLFGENY</sequence>
<keyword evidence="3" id="KW-0862">Zinc</keyword>
<evidence type="ECO:0000256" key="4">
    <source>
        <dbReference type="PROSITE-ProRule" id="PRU00175"/>
    </source>
</evidence>
<feature type="domain" description="RING-type" evidence="6">
    <location>
        <begin position="114"/>
        <end position="156"/>
    </location>
</feature>
<keyword evidence="5" id="KW-1133">Transmembrane helix</keyword>
<comment type="caution">
    <text evidence="7">The sequence shown here is derived from an EMBL/GenBank/DDBJ whole genome shotgun (WGS) entry which is preliminary data.</text>
</comment>
<dbReference type="SUPFAM" id="SSF57850">
    <property type="entry name" value="RING/U-box"/>
    <property type="match status" value="1"/>
</dbReference>
<dbReference type="Proteomes" id="UP001396334">
    <property type="component" value="Unassembled WGS sequence"/>
</dbReference>
<evidence type="ECO:0000313" key="7">
    <source>
        <dbReference type="EMBL" id="KAK8974195.1"/>
    </source>
</evidence>
<proteinExistence type="predicted"/>
<gene>
    <name evidence="7" type="ORF">V6N11_034567</name>
</gene>
<dbReference type="Gene3D" id="3.30.40.10">
    <property type="entry name" value="Zinc/RING finger domain, C3HC4 (zinc finger)"/>
    <property type="match status" value="1"/>
</dbReference>
<name>A0ABR2NDL7_9ROSI</name>
<keyword evidence="5" id="KW-0472">Membrane</keyword>
<organism evidence="7 8">
    <name type="scientific">Hibiscus sabdariffa</name>
    <name type="common">roselle</name>
    <dbReference type="NCBI Taxonomy" id="183260"/>
    <lineage>
        <taxon>Eukaryota</taxon>
        <taxon>Viridiplantae</taxon>
        <taxon>Streptophyta</taxon>
        <taxon>Embryophyta</taxon>
        <taxon>Tracheophyta</taxon>
        <taxon>Spermatophyta</taxon>
        <taxon>Magnoliopsida</taxon>
        <taxon>eudicotyledons</taxon>
        <taxon>Gunneridae</taxon>
        <taxon>Pentapetalae</taxon>
        <taxon>rosids</taxon>
        <taxon>malvids</taxon>
        <taxon>Malvales</taxon>
        <taxon>Malvaceae</taxon>
        <taxon>Malvoideae</taxon>
        <taxon>Hibiscus</taxon>
    </lineage>
</organism>
<keyword evidence="2 4" id="KW-0863">Zinc-finger</keyword>
<protein>
    <recommendedName>
        <fullName evidence="6">RING-type domain-containing protein</fullName>
    </recommendedName>
</protein>
<dbReference type="EMBL" id="JBBPBN010000171">
    <property type="protein sequence ID" value="KAK8974195.1"/>
    <property type="molecule type" value="Genomic_DNA"/>
</dbReference>
<evidence type="ECO:0000256" key="3">
    <source>
        <dbReference type="ARBA" id="ARBA00022833"/>
    </source>
</evidence>
<keyword evidence="1" id="KW-0479">Metal-binding</keyword>
<evidence type="ECO:0000256" key="5">
    <source>
        <dbReference type="SAM" id="Phobius"/>
    </source>
</evidence>
<dbReference type="PANTHER" id="PTHR45969">
    <property type="entry name" value="RING ZINC FINGER PROTEIN-RELATED"/>
    <property type="match status" value="1"/>
</dbReference>
<evidence type="ECO:0000313" key="8">
    <source>
        <dbReference type="Proteomes" id="UP001396334"/>
    </source>
</evidence>
<dbReference type="PROSITE" id="PS50089">
    <property type="entry name" value="ZF_RING_2"/>
    <property type="match status" value="1"/>
</dbReference>
<accession>A0ABR2NDL7</accession>